<dbReference type="EMBL" id="GGEC01087931">
    <property type="protein sequence ID" value="MBX68415.1"/>
    <property type="molecule type" value="Transcribed_RNA"/>
</dbReference>
<evidence type="ECO:0000313" key="1">
    <source>
        <dbReference type="EMBL" id="MBX68415.1"/>
    </source>
</evidence>
<organism evidence="1">
    <name type="scientific">Rhizophora mucronata</name>
    <name type="common">Asiatic mangrove</name>
    <dbReference type="NCBI Taxonomy" id="61149"/>
    <lineage>
        <taxon>Eukaryota</taxon>
        <taxon>Viridiplantae</taxon>
        <taxon>Streptophyta</taxon>
        <taxon>Embryophyta</taxon>
        <taxon>Tracheophyta</taxon>
        <taxon>Spermatophyta</taxon>
        <taxon>Magnoliopsida</taxon>
        <taxon>eudicotyledons</taxon>
        <taxon>Gunneridae</taxon>
        <taxon>Pentapetalae</taxon>
        <taxon>rosids</taxon>
        <taxon>fabids</taxon>
        <taxon>Malpighiales</taxon>
        <taxon>Rhizophoraceae</taxon>
        <taxon>Rhizophora</taxon>
    </lineage>
</organism>
<reference evidence="1" key="1">
    <citation type="submission" date="2018-02" db="EMBL/GenBank/DDBJ databases">
        <title>Rhizophora mucronata_Transcriptome.</title>
        <authorList>
            <person name="Meera S.P."/>
            <person name="Sreeshan A."/>
            <person name="Augustine A."/>
        </authorList>
    </citation>
    <scope>NUCLEOTIDE SEQUENCE</scope>
    <source>
        <tissue evidence="1">Leaf</tissue>
    </source>
</reference>
<protein>
    <submittedName>
        <fullName evidence="1">Uncharacterized protein</fullName>
    </submittedName>
</protein>
<proteinExistence type="predicted"/>
<sequence>MTLKFPTHDDVTLNFAISLFAFYPSRFSTYQKRRRLDDGARQAKLDSDLCVER</sequence>
<accession>A0A2P2QNB4</accession>
<dbReference type="AlphaFoldDB" id="A0A2P2QNB4"/>
<name>A0A2P2QNB4_RHIMU</name>